<reference evidence="1 2" key="1">
    <citation type="submission" date="2022-03" db="EMBL/GenBank/DDBJ databases">
        <title>Complete genome of Streptomyces rimosus ssp. rimosus R7 (=ATCC 10970).</title>
        <authorList>
            <person name="Beganovic S."/>
            <person name="Ruckert C."/>
            <person name="Busche T."/>
            <person name="Kalinowski J."/>
            <person name="Wittmann C."/>
        </authorList>
    </citation>
    <scope>NUCLEOTIDE SEQUENCE [LARGE SCALE GENOMIC DNA]</scope>
    <source>
        <strain evidence="1 2">R7</strain>
    </source>
</reference>
<dbReference type="RefSeq" id="WP_003981736.1">
    <property type="nucleotide sequence ID" value="NZ_CP094298.1"/>
</dbReference>
<dbReference type="Pfam" id="PF00702">
    <property type="entry name" value="Hydrolase"/>
    <property type="match status" value="1"/>
</dbReference>
<evidence type="ECO:0000313" key="1">
    <source>
        <dbReference type="EMBL" id="UNZ00915.1"/>
    </source>
</evidence>
<sequence length="78" mass="8135">MGLAEAFDAVVSIARIGVAKPDPRVFTTAAGRVGTEPRRCLFVDDSLGNVTAARAVGMAGLHYRNIGQLREAVAPLLG</sequence>
<dbReference type="InterPro" id="IPR006439">
    <property type="entry name" value="HAD-SF_hydro_IA"/>
</dbReference>
<organism evidence="1 2">
    <name type="scientific">Streptomyces rimosus subsp. rimosus</name>
    <dbReference type="NCBI Taxonomy" id="132474"/>
    <lineage>
        <taxon>Bacteria</taxon>
        <taxon>Bacillati</taxon>
        <taxon>Actinomycetota</taxon>
        <taxon>Actinomycetes</taxon>
        <taxon>Kitasatosporales</taxon>
        <taxon>Streptomycetaceae</taxon>
        <taxon>Streptomyces</taxon>
    </lineage>
</organism>
<dbReference type="EMBL" id="CP094298">
    <property type="protein sequence ID" value="UNZ00915.1"/>
    <property type="molecule type" value="Genomic_DNA"/>
</dbReference>
<dbReference type="InterPro" id="IPR023214">
    <property type="entry name" value="HAD_sf"/>
</dbReference>
<dbReference type="SUPFAM" id="SSF56784">
    <property type="entry name" value="HAD-like"/>
    <property type="match status" value="1"/>
</dbReference>
<dbReference type="InterPro" id="IPR036412">
    <property type="entry name" value="HAD-like_sf"/>
</dbReference>
<protein>
    <submittedName>
        <fullName evidence="1">Phosphatase</fullName>
        <ecNumber evidence="1">3.1.-.-</ecNumber>
    </submittedName>
</protein>
<dbReference type="GeneID" id="66860002"/>
<dbReference type="Gene3D" id="3.40.50.1000">
    <property type="entry name" value="HAD superfamily/HAD-like"/>
    <property type="match status" value="1"/>
</dbReference>
<dbReference type="Proteomes" id="UP000829494">
    <property type="component" value="Chromosome"/>
</dbReference>
<keyword evidence="1" id="KW-0378">Hydrolase</keyword>
<dbReference type="PANTHER" id="PTHR43611:SF3">
    <property type="entry name" value="FLAVIN MONONUCLEOTIDE HYDROLASE 1, CHLOROPLATIC"/>
    <property type="match status" value="1"/>
</dbReference>
<name>A0ABY3YU40_STRRM</name>
<dbReference type="EC" id="3.1.-.-" evidence="1"/>
<accession>A0ABY3YU40</accession>
<keyword evidence="2" id="KW-1185">Reference proteome</keyword>
<dbReference type="NCBIfam" id="TIGR01509">
    <property type="entry name" value="HAD-SF-IA-v3"/>
    <property type="match status" value="1"/>
</dbReference>
<dbReference type="PRINTS" id="PR00413">
    <property type="entry name" value="HADHALOGNASE"/>
</dbReference>
<gene>
    <name evidence="1" type="ORF">SRIMR7_02070</name>
</gene>
<dbReference type="GO" id="GO:0016787">
    <property type="term" value="F:hydrolase activity"/>
    <property type="evidence" value="ECO:0007669"/>
    <property type="project" value="UniProtKB-KW"/>
</dbReference>
<proteinExistence type="predicted"/>
<evidence type="ECO:0000313" key="2">
    <source>
        <dbReference type="Proteomes" id="UP000829494"/>
    </source>
</evidence>
<dbReference type="PANTHER" id="PTHR43611">
    <property type="entry name" value="ALPHA-D-GLUCOSE 1-PHOSPHATE PHOSPHATASE"/>
    <property type="match status" value="1"/>
</dbReference>